<dbReference type="GO" id="GO:0000160">
    <property type="term" value="P:phosphorelay signal transduction system"/>
    <property type="evidence" value="ECO:0007669"/>
    <property type="project" value="InterPro"/>
</dbReference>
<dbReference type="InterPro" id="IPR002078">
    <property type="entry name" value="Sigma_54_int"/>
</dbReference>
<reference evidence="9" key="1">
    <citation type="submission" date="2009-10" db="EMBL/GenBank/DDBJ databases">
        <title>Complete sequence of Bacillus selenitireducens MLS10.</title>
        <authorList>
            <consortium name="US DOE Joint Genome Institute"/>
            <person name="Lucas S."/>
            <person name="Copeland A."/>
            <person name="Lapidus A."/>
            <person name="Glavina del Rio T."/>
            <person name="Dalin E."/>
            <person name="Tice H."/>
            <person name="Bruce D."/>
            <person name="Goodwin L."/>
            <person name="Pitluck S."/>
            <person name="Sims D."/>
            <person name="Brettin T."/>
            <person name="Detter J.C."/>
            <person name="Han C."/>
            <person name="Larimer F."/>
            <person name="Land M."/>
            <person name="Hauser L."/>
            <person name="Kyrpides N."/>
            <person name="Ovchinnikova G."/>
            <person name="Stolz J."/>
        </authorList>
    </citation>
    <scope>NUCLEOTIDE SEQUENCE [LARGE SCALE GENOMIC DNA]</scope>
    <source>
        <strain evidence="9">MLS10</strain>
    </source>
</reference>
<dbReference type="PANTHER" id="PTHR32071">
    <property type="entry name" value="TRANSCRIPTIONAL REGULATORY PROTEIN"/>
    <property type="match status" value="1"/>
</dbReference>
<feature type="compositionally biased region" description="Basic and acidic residues" evidence="6">
    <location>
        <begin position="406"/>
        <end position="419"/>
    </location>
</feature>
<evidence type="ECO:0000256" key="3">
    <source>
        <dbReference type="ARBA" id="ARBA00023015"/>
    </source>
</evidence>
<dbReference type="Pfam" id="PF00158">
    <property type="entry name" value="Sigma54_activat"/>
    <property type="match status" value="1"/>
</dbReference>
<evidence type="ECO:0000256" key="4">
    <source>
        <dbReference type="ARBA" id="ARBA00023163"/>
    </source>
</evidence>
<dbReference type="EMBL" id="CP001791">
    <property type="protein sequence ID" value="ADH98095.1"/>
    <property type="molecule type" value="Genomic_DNA"/>
</dbReference>
<dbReference type="InterPro" id="IPR011006">
    <property type="entry name" value="CheY-like_superfamily"/>
</dbReference>
<evidence type="ECO:0000256" key="5">
    <source>
        <dbReference type="PROSITE-ProRule" id="PRU00169"/>
    </source>
</evidence>
<dbReference type="RefSeq" id="WP_013171524.1">
    <property type="nucleotide sequence ID" value="NC_014219.1"/>
</dbReference>
<dbReference type="STRING" id="439292.Bsel_0559"/>
<feature type="region of interest" description="Disordered" evidence="6">
    <location>
        <begin position="387"/>
        <end position="419"/>
    </location>
</feature>
<feature type="domain" description="Sigma-54 factor interaction" evidence="7">
    <location>
        <begin position="144"/>
        <end position="368"/>
    </location>
</feature>
<keyword evidence="4" id="KW-0804">Transcription</keyword>
<dbReference type="PROSITE" id="PS00675">
    <property type="entry name" value="SIGMA54_INTERACT_1"/>
    <property type="match status" value="1"/>
</dbReference>
<dbReference type="InterPro" id="IPR025662">
    <property type="entry name" value="Sigma_54_int_dom_ATP-bd_1"/>
</dbReference>
<evidence type="ECO:0000256" key="2">
    <source>
        <dbReference type="ARBA" id="ARBA00022840"/>
    </source>
</evidence>
<dbReference type="InterPro" id="IPR025944">
    <property type="entry name" value="Sigma_54_int_dom_CS"/>
</dbReference>
<keyword evidence="10" id="KW-1185">Reference proteome</keyword>
<evidence type="ECO:0000313" key="10">
    <source>
        <dbReference type="Proteomes" id="UP000000271"/>
    </source>
</evidence>
<dbReference type="PROSITE" id="PS50045">
    <property type="entry name" value="SIGMA54_INTERACT_4"/>
    <property type="match status" value="1"/>
</dbReference>
<dbReference type="FunFam" id="3.40.50.300:FF:000006">
    <property type="entry name" value="DNA-binding transcriptional regulator NtrC"/>
    <property type="match status" value="1"/>
</dbReference>
<evidence type="ECO:0000256" key="1">
    <source>
        <dbReference type="ARBA" id="ARBA00022741"/>
    </source>
</evidence>
<proteinExistence type="predicted"/>
<dbReference type="HOGENOM" id="CLU_000445_0_6_9"/>
<name>D6XY22_BACIE</name>
<feature type="domain" description="Response regulatory" evidence="8">
    <location>
        <begin position="3"/>
        <end position="119"/>
    </location>
</feature>
<protein>
    <submittedName>
        <fullName evidence="9">Two component, sigma54 specific, transcriptional regulator, Fis family</fullName>
    </submittedName>
</protein>
<dbReference type="AlphaFoldDB" id="D6XY22"/>
<dbReference type="SMART" id="SM00448">
    <property type="entry name" value="REC"/>
    <property type="match status" value="1"/>
</dbReference>
<dbReference type="PROSITE" id="PS00688">
    <property type="entry name" value="SIGMA54_INTERACT_3"/>
    <property type="match status" value="1"/>
</dbReference>
<dbReference type="KEGG" id="bse:Bsel_0559"/>
<dbReference type="Gene3D" id="3.40.50.300">
    <property type="entry name" value="P-loop containing nucleotide triphosphate hydrolases"/>
    <property type="match status" value="1"/>
</dbReference>
<dbReference type="InterPro" id="IPR027417">
    <property type="entry name" value="P-loop_NTPase"/>
</dbReference>
<sequence length="419" mass="47364">MERILVADDEQDLRELLVSRLKRKGFEVFGAADGEEALALLQKERYDLGIFDIRMEPMDGLTLLEEVKSRPDTLEMEVVMLTGHGTMETAIEAMKRGAYDYLTKPYNLSELEVVISKALEKKKLTEDNQTMRNLMHARDNDFDIVGKSSAVEQVKHLIRRVADADASILIEGESGTGKELVAKGLHYWSKRAAEPFVAVNAGAIPDQLIESELFGHVKGAFTGAQKDKKGLVEVADQGTLFLDEIGEMPLDMQVKLLRFLETGSFRRVGETKERHVQVRTVAATNRSLIEEAREGRFREDLFYRLQVMTIEVPPLRDRKEDIPLLADYFLSKQGKAKRLTDTAMKQLMSYDFPGNIRELMHILERGCLLCPGAEIEGGDLMLPGTFQDPQDRDSVSPVQTLEEVERDSHRPGAHLYRLE</sequence>
<evidence type="ECO:0000313" key="9">
    <source>
        <dbReference type="EMBL" id="ADH98095.1"/>
    </source>
</evidence>
<dbReference type="Proteomes" id="UP000000271">
    <property type="component" value="Chromosome"/>
</dbReference>
<dbReference type="PROSITE" id="PS50110">
    <property type="entry name" value="RESPONSE_REGULATORY"/>
    <property type="match status" value="1"/>
</dbReference>
<evidence type="ECO:0000259" key="7">
    <source>
        <dbReference type="PROSITE" id="PS50045"/>
    </source>
</evidence>
<dbReference type="GO" id="GO:0006355">
    <property type="term" value="P:regulation of DNA-templated transcription"/>
    <property type="evidence" value="ECO:0007669"/>
    <property type="project" value="InterPro"/>
</dbReference>
<organism evidence="9 10">
    <name type="scientific">Bacillus selenitireducens (strain ATCC 700615 / DSM 15326 / MLS10)</name>
    <dbReference type="NCBI Taxonomy" id="439292"/>
    <lineage>
        <taxon>Bacteria</taxon>
        <taxon>Bacillati</taxon>
        <taxon>Bacillota</taxon>
        <taxon>Bacilli</taxon>
        <taxon>Bacillales</taxon>
        <taxon>Bacillaceae</taxon>
        <taxon>Salisediminibacterium</taxon>
    </lineage>
</organism>
<dbReference type="Gene3D" id="3.40.50.2300">
    <property type="match status" value="1"/>
</dbReference>
<dbReference type="SMART" id="SM00382">
    <property type="entry name" value="AAA"/>
    <property type="match status" value="1"/>
</dbReference>
<evidence type="ECO:0000259" key="8">
    <source>
        <dbReference type="PROSITE" id="PS50110"/>
    </source>
</evidence>
<dbReference type="GO" id="GO:0005524">
    <property type="term" value="F:ATP binding"/>
    <property type="evidence" value="ECO:0007669"/>
    <property type="project" value="UniProtKB-KW"/>
</dbReference>
<dbReference type="Pfam" id="PF00072">
    <property type="entry name" value="Response_reg"/>
    <property type="match status" value="1"/>
</dbReference>
<feature type="modified residue" description="4-aspartylphosphate" evidence="5">
    <location>
        <position position="52"/>
    </location>
</feature>
<evidence type="ECO:0000256" key="6">
    <source>
        <dbReference type="SAM" id="MobiDB-lite"/>
    </source>
</evidence>
<dbReference type="SUPFAM" id="SSF52540">
    <property type="entry name" value="P-loop containing nucleoside triphosphate hydrolases"/>
    <property type="match status" value="1"/>
</dbReference>
<dbReference type="Gene3D" id="1.10.8.60">
    <property type="match status" value="1"/>
</dbReference>
<keyword evidence="1" id="KW-0547">Nucleotide-binding</keyword>
<dbReference type="SUPFAM" id="SSF52172">
    <property type="entry name" value="CheY-like"/>
    <property type="match status" value="1"/>
</dbReference>
<keyword evidence="2" id="KW-0067">ATP-binding</keyword>
<dbReference type="Pfam" id="PF25601">
    <property type="entry name" value="AAA_lid_14"/>
    <property type="match status" value="1"/>
</dbReference>
<accession>D6XY22</accession>
<dbReference type="InterPro" id="IPR001789">
    <property type="entry name" value="Sig_transdc_resp-reg_receiver"/>
</dbReference>
<dbReference type="CDD" id="cd00009">
    <property type="entry name" value="AAA"/>
    <property type="match status" value="1"/>
</dbReference>
<dbReference type="InterPro" id="IPR058031">
    <property type="entry name" value="AAA_lid_NorR"/>
</dbReference>
<keyword evidence="5" id="KW-0597">Phosphoprotein</keyword>
<dbReference type="eggNOG" id="COG2204">
    <property type="taxonomic scope" value="Bacteria"/>
</dbReference>
<gene>
    <name evidence="9" type="ordered locus">Bsel_0559</name>
</gene>
<dbReference type="InterPro" id="IPR003593">
    <property type="entry name" value="AAA+_ATPase"/>
</dbReference>
<keyword evidence="3" id="KW-0805">Transcription regulation</keyword>